<dbReference type="PATRIC" id="fig|285983.3.peg.2237"/>
<comment type="caution">
    <text evidence="3">The sequence shown here is derived from an EMBL/GenBank/DDBJ whole genome shotgun (WGS) entry which is preliminary data.</text>
</comment>
<organism evidence="3 4">
    <name type="scientific">Mesobacillus subterraneus</name>
    <dbReference type="NCBI Taxonomy" id="285983"/>
    <lineage>
        <taxon>Bacteria</taxon>
        <taxon>Bacillati</taxon>
        <taxon>Bacillota</taxon>
        <taxon>Bacilli</taxon>
        <taxon>Bacillales</taxon>
        <taxon>Bacillaceae</taxon>
        <taxon>Mesobacillus</taxon>
    </lineage>
</organism>
<dbReference type="RefSeq" id="WP_044395461.1">
    <property type="nucleotide sequence ID" value="NZ_JXIQ01000133.1"/>
</dbReference>
<dbReference type="EMBL" id="JXIQ01000133">
    <property type="protein sequence ID" value="KIY21035.1"/>
    <property type="molecule type" value="Genomic_DNA"/>
</dbReference>
<evidence type="ECO:0000313" key="3">
    <source>
        <dbReference type="EMBL" id="KIY21035.1"/>
    </source>
</evidence>
<evidence type="ECO:0000256" key="1">
    <source>
        <dbReference type="SAM" id="Phobius"/>
    </source>
</evidence>
<dbReference type="InterPro" id="IPR009936">
    <property type="entry name" value="DUF1468"/>
</dbReference>
<dbReference type="OrthoDB" id="1683098at2"/>
<dbReference type="Proteomes" id="UP000032512">
    <property type="component" value="Unassembled WGS sequence"/>
</dbReference>
<reference evidence="3 4" key="1">
    <citation type="submission" date="2015-01" db="EMBL/GenBank/DDBJ databases">
        <title>Draft genome sequences of the supercritical CO2 tolerant bacteria Bacillus subterraneus MITOT1 and Bacillus cereus MIT0214.</title>
        <authorList>
            <person name="Peet K.C."/>
            <person name="Thompson J.R."/>
        </authorList>
    </citation>
    <scope>NUCLEOTIDE SEQUENCE [LARGE SCALE GENOMIC DNA]</scope>
    <source>
        <strain evidence="3 4">MITOT1</strain>
    </source>
</reference>
<name>A0A0D6Z6U8_9BACI</name>
<evidence type="ECO:0000313" key="4">
    <source>
        <dbReference type="Proteomes" id="UP000032512"/>
    </source>
</evidence>
<dbReference type="AlphaFoldDB" id="A0A0D6Z6U8"/>
<sequence>MSIQFDRIASILFLATGVLFIVGSRQLGSSSYGSSVGPDIFPLLLGIILVLLSIRLFYETMVAKTQHSSKKKLLYKPFLIIFSATLVYILTLETIGYVITTFLFLFVSFQTMERSKVITSLIISAFFSGFVYFMYVEVLKGTLPGWPIWLS</sequence>
<proteinExistence type="predicted"/>
<dbReference type="Pfam" id="PF07331">
    <property type="entry name" value="TctB"/>
    <property type="match status" value="1"/>
</dbReference>
<feature type="transmembrane region" description="Helical" evidence="1">
    <location>
        <begin position="78"/>
        <end position="105"/>
    </location>
</feature>
<keyword evidence="1" id="KW-0472">Membrane</keyword>
<gene>
    <name evidence="3" type="ORF">UB32_15845</name>
</gene>
<feature type="domain" description="DUF1468" evidence="2">
    <location>
        <begin position="8"/>
        <end position="144"/>
    </location>
</feature>
<keyword evidence="1" id="KW-0812">Transmembrane</keyword>
<keyword evidence="1" id="KW-1133">Transmembrane helix</keyword>
<keyword evidence="4" id="KW-1185">Reference proteome</keyword>
<protein>
    <submittedName>
        <fullName evidence="3">Transporter</fullName>
    </submittedName>
</protein>
<accession>A0A0D6Z6U8</accession>
<evidence type="ECO:0000259" key="2">
    <source>
        <dbReference type="Pfam" id="PF07331"/>
    </source>
</evidence>
<feature type="transmembrane region" description="Helical" evidence="1">
    <location>
        <begin position="117"/>
        <end position="136"/>
    </location>
</feature>
<feature type="transmembrane region" description="Helical" evidence="1">
    <location>
        <begin position="40"/>
        <end position="58"/>
    </location>
</feature>